<organism evidence="2 3">
    <name type="scientific">Rugosimonospora acidiphila</name>
    <dbReference type="NCBI Taxonomy" id="556531"/>
    <lineage>
        <taxon>Bacteria</taxon>
        <taxon>Bacillati</taxon>
        <taxon>Actinomycetota</taxon>
        <taxon>Actinomycetes</taxon>
        <taxon>Micromonosporales</taxon>
        <taxon>Micromonosporaceae</taxon>
        <taxon>Rugosimonospora</taxon>
    </lineage>
</organism>
<dbReference type="InterPro" id="IPR000182">
    <property type="entry name" value="GNAT_dom"/>
</dbReference>
<dbReference type="PROSITE" id="PS51186">
    <property type="entry name" value="GNAT"/>
    <property type="match status" value="1"/>
</dbReference>
<evidence type="ECO:0000313" key="3">
    <source>
        <dbReference type="Proteomes" id="UP001501570"/>
    </source>
</evidence>
<dbReference type="InterPro" id="IPR051908">
    <property type="entry name" value="Ribosomal_N-acetyltransferase"/>
</dbReference>
<feature type="domain" description="N-acetyltransferase" evidence="1">
    <location>
        <begin position="13"/>
        <end position="178"/>
    </location>
</feature>
<dbReference type="SUPFAM" id="SSF55729">
    <property type="entry name" value="Acyl-CoA N-acyltransferases (Nat)"/>
    <property type="match status" value="1"/>
</dbReference>
<name>A0ABP9SMM8_9ACTN</name>
<dbReference type="PANTHER" id="PTHR43441">
    <property type="entry name" value="RIBOSOMAL-PROTEIN-SERINE ACETYLTRANSFERASE"/>
    <property type="match status" value="1"/>
</dbReference>
<evidence type="ECO:0000259" key="1">
    <source>
        <dbReference type="PROSITE" id="PS51186"/>
    </source>
</evidence>
<dbReference type="PANTHER" id="PTHR43441:SF3">
    <property type="entry name" value="ACETYLTRANSFERASE"/>
    <property type="match status" value="1"/>
</dbReference>
<dbReference type="EMBL" id="BAABJQ010000036">
    <property type="protein sequence ID" value="GAA5199211.1"/>
    <property type="molecule type" value="Genomic_DNA"/>
</dbReference>
<dbReference type="Pfam" id="PF13302">
    <property type="entry name" value="Acetyltransf_3"/>
    <property type="match status" value="1"/>
</dbReference>
<gene>
    <name evidence="2" type="ORF">GCM10023322_74340</name>
</gene>
<dbReference type="Gene3D" id="3.40.630.30">
    <property type="match status" value="1"/>
</dbReference>
<dbReference type="RefSeq" id="WP_345637879.1">
    <property type="nucleotide sequence ID" value="NZ_BAABJQ010000036.1"/>
</dbReference>
<keyword evidence="3" id="KW-1185">Reference proteome</keyword>
<dbReference type="InterPro" id="IPR016181">
    <property type="entry name" value="Acyl_CoA_acyltransferase"/>
</dbReference>
<protein>
    <submittedName>
        <fullName evidence="2">GNAT family N-acetyltransferase</fullName>
    </submittedName>
</protein>
<comment type="caution">
    <text evidence="2">The sequence shown here is derived from an EMBL/GenBank/DDBJ whole genome shotgun (WGS) entry which is preliminary data.</text>
</comment>
<dbReference type="Proteomes" id="UP001501570">
    <property type="component" value="Unassembled WGS sequence"/>
</dbReference>
<sequence length="180" mass="19738">MLRPSDRLEHDGVRLRRWHTEDGDELLRVVSESVDHLTPWMAWAEGYDRTRTTEFLARCDTDWQDGTAYNYAILDSGGAIAGSCGLMSRVGPGGLEVGYWLHPGHTGRGMVTRAAAALTAEAFRIGADRVEIVTDAANQRSAAVARRLGFVEVARNPAEPPTSPARQGVNIVWRRTTPPA</sequence>
<evidence type="ECO:0000313" key="2">
    <source>
        <dbReference type="EMBL" id="GAA5199211.1"/>
    </source>
</evidence>
<proteinExistence type="predicted"/>
<accession>A0ABP9SMM8</accession>
<reference evidence="3" key="1">
    <citation type="journal article" date="2019" name="Int. J. Syst. Evol. Microbiol.">
        <title>The Global Catalogue of Microorganisms (GCM) 10K type strain sequencing project: providing services to taxonomists for standard genome sequencing and annotation.</title>
        <authorList>
            <consortium name="The Broad Institute Genomics Platform"/>
            <consortium name="The Broad Institute Genome Sequencing Center for Infectious Disease"/>
            <person name="Wu L."/>
            <person name="Ma J."/>
        </authorList>
    </citation>
    <scope>NUCLEOTIDE SEQUENCE [LARGE SCALE GENOMIC DNA]</scope>
    <source>
        <strain evidence="3">JCM 18304</strain>
    </source>
</reference>